<reference evidence="2" key="1">
    <citation type="submission" date="2024-06" db="EMBL/GenBank/DDBJ databases">
        <authorList>
            <person name="Liu X."/>
            <person name="Lenzi L."/>
            <person name="Haldenby T S."/>
            <person name="Uol C."/>
        </authorList>
    </citation>
    <scope>NUCLEOTIDE SEQUENCE</scope>
</reference>
<feature type="compositionally biased region" description="Basic and acidic residues" evidence="1">
    <location>
        <begin position="114"/>
        <end position="124"/>
    </location>
</feature>
<evidence type="ECO:0000256" key="1">
    <source>
        <dbReference type="SAM" id="MobiDB-lite"/>
    </source>
</evidence>
<dbReference type="EMBL" id="CAXLJL010000490">
    <property type="protein sequence ID" value="CAL5138458.1"/>
    <property type="molecule type" value="Genomic_DNA"/>
</dbReference>
<feature type="region of interest" description="Disordered" evidence="1">
    <location>
        <begin position="97"/>
        <end position="131"/>
    </location>
</feature>
<dbReference type="PANTHER" id="PTHR34759">
    <property type="entry name" value="SPERMATOGENESIS-ASSOCIATED PROTEIN 48"/>
    <property type="match status" value="1"/>
</dbReference>
<feature type="region of interest" description="Disordered" evidence="1">
    <location>
        <begin position="282"/>
        <end position="304"/>
    </location>
</feature>
<gene>
    <name evidence="2" type="ORF">CDAUBV1_LOCUS13291</name>
</gene>
<dbReference type="PANTHER" id="PTHR34759:SF1">
    <property type="entry name" value="SPERMATOGENESIS-ASSOCIATED PROTEIN 48"/>
    <property type="match status" value="1"/>
</dbReference>
<evidence type="ECO:0000313" key="2">
    <source>
        <dbReference type="EMBL" id="CAL5138458.1"/>
    </source>
</evidence>
<dbReference type="Pfam" id="PF15073">
    <property type="entry name" value="SPATA48"/>
    <property type="match status" value="1"/>
</dbReference>
<dbReference type="InterPro" id="IPR027867">
    <property type="entry name" value="SPATA48"/>
</dbReference>
<accession>A0AAV2TMK4</accession>
<organism evidence="2 3">
    <name type="scientific">Calicophoron daubneyi</name>
    <name type="common">Rumen fluke</name>
    <name type="synonym">Paramphistomum daubneyi</name>
    <dbReference type="NCBI Taxonomy" id="300641"/>
    <lineage>
        <taxon>Eukaryota</taxon>
        <taxon>Metazoa</taxon>
        <taxon>Spiralia</taxon>
        <taxon>Lophotrochozoa</taxon>
        <taxon>Platyhelminthes</taxon>
        <taxon>Trematoda</taxon>
        <taxon>Digenea</taxon>
        <taxon>Plagiorchiida</taxon>
        <taxon>Pronocephalata</taxon>
        <taxon>Paramphistomoidea</taxon>
        <taxon>Paramphistomidae</taxon>
        <taxon>Calicophoron</taxon>
    </lineage>
</organism>
<sequence>MNEAISKTIEKLHEAGVNLRDTRLFHKVDDGDQESVLDREKRLIEERKQFIAKKREEAIKKWKEKGFPTLRPRFDNKEDYITKCEPKNGPEVYKQKLMTKDPDKPQNQNPYDVRSYRGDHKHAPPETFGTKIPVNRELSSDIAIRAKIRADILSKDRTERERQPISDVFPTLNAKTTGLTEEQERSARKYLLTSVYQDTYKNPLKKGEEICRRIFPITTLESLPDPLRTILGKPTHYLPTSAWKPACLDPQIFESSLPRFDYFNESRPYEFCSHSPRIEQIPTYSGSHGTRSRRTADDDPYKPYVPLTKLRTDTPKFAMGNPQQNIPGYTGCVVDHVTGTTRDYATICGDREDPEDSAITVPKISAEVVSN</sequence>
<dbReference type="Proteomes" id="UP001497525">
    <property type="component" value="Unassembled WGS sequence"/>
</dbReference>
<protein>
    <submittedName>
        <fullName evidence="2">Uncharacterized protein</fullName>
    </submittedName>
</protein>
<name>A0AAV2TMK4_CALDB</name>
<evidence type="ECO:0000313" key="3">
    <source>
        <dbReference type="Proteomes" id="UP001497525"/>
    </source>
</evidence>
<comment type="caution">
    <text evidence="2">The sequence shown here is derived from an EMBL/GenBank/DDBJ whole genome shotgun (WGS) entry which is preliminary data.</text>
</comment>
<proteinExistence type="predicted"/>
<dbReference type="AlphaFoldDB" id="A0AAV2TMK4"/>